<protein>
    <submittedName>
        <fullName evidence="3">Uncharacterized protein</fullName>
    </submittedName>
</protein>
<dbReference type="PROSITE" id="PS50005">
    <property type="entry name" value="TPR"/>
    <property type="match status" value="1"/>
</dbReference>
<feature type="compositionally biased region" description="Polar residues" evidence="2">
    <location>
        <begin position="227"/>
        <end position="247"/>
    </location>
</feature>
<name>A0A0L0D892_THETB</name>
<feature type="repeat" description="TPR" evidence="1">
    <location>
        <begin position="147"/>
        <end position="180"/>
    </location>
</feature>
<dbReference type="GeneID" id="25560153"/>
<evidence type="ECO:0000256" key="1">
    <source>
        <dbReference type="PROSITE-ProRule" id="PRU00339"/>
    </source>
</evidence>
<reference evidence="3 4" key="1">
    <citation type="submission" date="2010-05" db="EMBL/GenBank/DDBJ databases">
        <title>The Genome Sequence of Thecamonas trahens ATCC 50062.</title>
        <authorList>
            <consortium name="The Broad Institute Genome Sequencing Platform"/>
            <person name="Russ C."/>
            <person name="Cuomo C."/>
            <person name="Shea T."/>
            <person name="Young S.K."/>
            <person name="Zeng Q."/>
            <person name="Koehrsen M."/>
            <person name="Haas B."/>
            <person name="Borodovsky M."/>
            <person name="Guigo R."/>
            <person name="Alvarado L."/>
            <person name="Berlin A."/>
            <person name="Bochicchio J."/>
            <person name="Borenstein D."/>
            <person name="Chapman S."/>
            <person name="Chen Z."/>
            <person name="Freedman E."/>
            <person name="Gellesch M."/>
            <person name="Goldberg J."/>
            <person name="Griggs A."/>
            <person name="Gujja S."/>
            <person name="Heilman E."/>
            <person name="Heiman D."/>
            <person name="Hepburn T."/>
            <person name="Howarth C."/>
            <person name="Jen D."/>
            <person name="Larson L."/>
            <person name="Mehta T."/>
            <person name="Park D."/>
            <person name="Pearson M."/>
            <person name="Roberts A."/>
            <person name="Saif S."/>
            <person name="Shenoy N."/>
            <person name="Sisk P."/>
            <person name="Stolte C."/>
            <person name="Sykes S."/>
            <person name="Thomson T."/>
            <person name="Walk T."/>
            <person name="White J."/>
            <person name="Yandava C."/>
            <person name="Burger G."/>
            <person name="Gray M.W."/>
            <person name="Holland P.W.H."/>
            <person name="King N."/>
            <person name="Lang F.B.F."/>
            <person name="Roger A.J."/>
            <person name="Ruiz-Trillo I."/>
            <person name="Lander E."/>
            <person name="Nusbaum C."/>
        </authorList>
    </citation>
    <scope>NUCLEOTIDE SEQUENCE [LARGE SCALE GENOMIC DNA]</scope>
    <source>
        <strain evidence="3 4">ATCC 50062</strain>
    </source>
</reference>
<dbReference type="EMBL" id="GL349434">
    <property type="protein sequence ID" value="KNC48567.1"/>
    <property type="molecule type" value="Genomic_DNA"/>
</dbReference>
<dbReference type="SUPFAM" id="SSF48452">
    <property type="entry name" value="TPR-like"/>
    <property type="match status" value="1"/>
</dbReference>
<accession>A0A0L0D892</accession>
<evidence type="ECO:0000256" key="2">
    <source>
        <dbReference type="SAM" id="MobiDB-lite"/>
    </source>
</evidence>
<keyword evidence="4" id="KW-1185">Reference proteome</keyword>
<dbReference type="InterPro" id="IPR011990">
    <property type="entry name" value="TPR-like_helical_dom_sf"/>
</dbReference>
<organism evidence="3 4">
    <name type="scientific">Thecamonas trahens ATCC 50062</name>
    <dbReference type="NCBI Taxonomy" id="461836"/>
    <lineage>
        <taxon>Eukaryota</taxon>
        <taxon>Apusozoa</taxon>
        <taxon>Apusomonadida</taxon>
        <taxon>Apusomonadidae</taxon>
        <taxon>Thecamonas</taxon>
    </lineage>
</organism>
<dbReference type="Proteomes" id="UP000054408">
    <property type="component" value="Unassembled WGS sequence"/>
</dbReference>
<dbReference type="InterPro" id="IPR019734">
    <property type="entry name" value="TPR_rpt"/>
</dbReference>
<evidence type="ECO:0000313" key="3">
    <source>
        <dbReference type="EMBL" id="KNC48567.1"/>
    </source>
</evidence>
<dbReference type="Gene3D" id="1.25.40.10">
    <property type="entry name" value="Tetratricopeptide repeat domain"/>
    <property type="match status" value="1"/>
</dbReference>
<feature type="region of interest" description="Disordered" evidence="2">
    <location>
        <begin position="194"/>
        <end position="247"/>
    </location>
</feature>
<keyword evidence="1" id="KW-0802">TPR repeat</keyword>
<gene>
    <name evidence="3" type="ORF">AMSG_00344</name>
</gene>
<dbReference type="RefSeq" id="XP_013762623.1">
    <property type="nucleotide sequence ID" value="XM_013907169.1"/>
</dbReference>
<evidence type="ECO:0000313" key="4">
    <source>
        <dbReference type="Proteomes" id="UP000054408"/>
    </source>
</evidence>
<feature type="compositionally biased region" description="Pro residues" evidence="2">
    <location>
        <begin position="198"/>
        <end position="207"/>
    </location>
</feature>
<dbReference type="AlphaFoldDB" id="A0A0L0D892"/>
<sequence length="247" mass="25786">MTATLSILDLVRAFRLVPGPPFDLDDPSPLAAFAERLVAELEASIDAGLVAMDALYAEKATQLALLARVLGDRLQAVSTLRSVLADGPSEPPGPSWRVGAGVTLAALLVEGADGEGGDVGDAELDEAQQVLEATGAVWTPDSGIPQADIVFLVGIVLAKRGALDEALVRMDEALALDKSHGPAAAIRDQLRWALTGEPAPPPAPPPRSKLSPEERARRGLPAPTRTFAATSTAWSPRSGTTWPRRSG</sequence>
<proteinExistence type="predicted"/>